<evidence type="ECO:0000313" key="2">
    <source>
        <dbReference type="EMBL" id="MBJ2175852.1"/>
    </source>
</evidence>
<sequence>MKKTYYFICLIFAINVILNYFSDWQLYGYLTEKIIAWVWILCTTIYIITFWKNKSARNYFYVIIALLVLSIIPMAIPFFGMYNYITTNGDYQQIQLNKDIRIEVTRHNALSTPRVFIFERQYEVLEHNICRPAYSTIFEEVTDYKEAPRKHSLYDKINTINAVLITKNNDSIGIEYEILNKKKIIYHKLNIGDGY</sequence>
<comment type="caution">
    <text evidence="2">The sequence shown here is derived from an EMBL/GenBank/DDBJ whole genome shotgun (WGS) entry which is preliminary data.</text>
</comment>
<feature type="transmembrane region" description="Helical" evidence="1">
    <location>
        <begin position="34"/>
        <end position="51"/>
    </location>
</feature>
<protein>
    <submittedName>
        <fullName evidence="2">Uncharacterized protein</fullName>
    </submittedName>
</protein>
<organism evidence="2 3">
    <name type="scientific">Aureibaculum flavum</name>
    <dbReference type="NCBI Taxonomy" id="2795986"/>
    <lineage>
        <taxon>Bacteria</taxon>
        <taxon>Pseudomonadati</taxon>
        <taxon>Bacteroidota</taxon>
        <taxon>Flavobacteriia</taxon>
        <taxon>Flavobacteriales</taxon>
        <taxon>Flavobacteriaceae</taxon>
        <taxon>Aureibaculum</taxon>
    </lineage>
</organism>
<proteinExistence type="predicted"/>
<gene>
    <name evidence="2" type="ORF">JBL43_16480</name>
</gene>
<dbReference type="EMBL" id="JAEHFJ010000009">
    <property type="protein sequence ID" value="MBJ2175852.1"/>
    <property type="molecule type" value="Genomic_DNA"/>
</dbReference>
<keyword evidence="1" id="KW-1133">Transmembrane helix</keyword>
<dbReference type="Proteomes" id="UP000623301">
    <property type="component" value="Unassembled WGS sequence"/>
</dbReference>
<keyword evidence="1" id="KW-0472">Membrane</keyword>
<keyword evidence="1" id="KW-0812">Transmembrane</keyword>
<dbReference type="RefSeq" id="WP_198842499.1">
    <property type="nucleotide sequence ID" value="NZ_JAEHFJ010000009.1"/>
</dbReference>
<accession>A0ABS0WV61</accession>
<keyword evidence="3" id="KW-1185">Reference proteome</keyword>
<evidence type="ECO:0000256" key="1">
    <source>
        <dbReference type="SAM" id="Phobius"/>
    </source>
</evidence>
<evidence type="ECO:0000313" key="3">
    <source>
        <dbReference type="Proteomes" id="UP000623301"/>
    </source>
</evidence>
<feature type="transmembrane region" description="Helical" evidence="1">
    <location>
        <begin position="5"/>
        <end position="22"/>
    </location>
</feature>
<reference evidence="2 3" key="1">
    <citation type="submission" date="2020-12" db="EMBL/GenBank/DDBJ databases">
        <title>Aureibaculum luteum sp. nov. and Aureibaculum flavum sp. nov., novel members of the family Flavobacteriaceae isolated from Antarctic intertidal sediments.</title>
        <authorList>
            <person name="He X."/>
            <person name="Zhang X."/>
        </authorList>
    </citation>
    <scope>NUCLEOTIDE SEQUENCE [LARGE SCALE GENOMIC DNA]</scope>
    <source>
        <strain evidence="2 3">A20</strain>
    </source>
</reference>
<feature type="transmembrane region" description="Helical" evidence="1">
    <location>
        <begin position="58"/>
        <end position="85"/>
    </location>
</feature>
<name>A0ABS0WV61_9FLAO</name>